<name>A0A267G8C6_9PLAT</name>
<evidence type="ECO:0000256" key="1">
    <source>
        <dbReference type="SAM" id="MobiDB-lite"/>
    </source>
</evidence>
<protein>
    <recommendedName>
        <fullName evidence="4">Male-enhanced antigen 1</fullName>
    </recommendedName>
</protein>
<dbReference type="Proteomes" id="UP000215902">
    <property type="component" value="Unassembled WGS sequence"/>
</dbReference>
<keyword evidence="3" id="KW-1185">Reference proteome</keyword>
<sequence length="218" mass="22725">CQSPTGNAATTDESVLAGTADGIDGDVEDSEQQQQYEMYGYAPIGSTHSDDSDSDSEHVSGNADFQHFPDEHAAEAGAEIEEAESVETPGLDRLIERQLAADELLPSGSGGAGSDSLSVFAQPPPADPASSLAAVWRGPPRPAAGISEAEAAKIREAMRGVRLPAGAAPDWAHRLPEREWKDLLVARLSAAAAAPSLQMHRPAAGLTTPNKLVVLVLQ</sequence>
<dbReference type="Pfam" id="PF06910">
    <property type="entry name" value="MEA1"/>
    <property type="match status" value="1"/>
</dbReference>
<feature type="region of interest" description="Disordered" evidence="1">
    <location>
        <begin position="1"/>
        <end position="87"/>
    </location>
</feature>
<evidence type="ECO:0008006" key="4">
    <source>
        <dbReference type="Google" id="ProtNLM"/>
    </source>
</evidence>
<feature type="non-terminal residue" evidence="2">
    <location>
        <position position="1"/>
    </location>
</feature>
<feature type="region of interest" description="Disordered" evidence="1">
    <location>
        <begin position="104"/>
        <end position="124"/>
    </location>
</feature>
<accession>A0A267G8C6</accession>
<comment type="caution">
    <text evidence="2">The sequence shown here is derived from an EMBL/GenBank/DDBJ whole genome shotgun (WGS) entry which is preliminary data.</text>
</comment>
<dbReference type="EMBL" id="NIVC01000527">
    <property type="protein sequence ID" value="PAA81502.1"/>
    <property type="molecule type" value="Genomic_DNA"/>
</dbReference>
<dbReference type="AlphaFoldDB" id="A0A267G8C6"/>
<organism evidence="2 3">
    <name type="scientific">Macrostomum lignano</name>
    <dbReference type="NCBI Taxonomy" id="282301"/>
    <lineage>
        <taxon>Eukaryota</taxon>
        <taxon>Metazoa</taxon>
        <taxon>Spiralia</taxon>
        <taxon>Lophotrochozoa</taxon>
        <taxon>Platyhelminthes</taxon>
        <taxon>Rhabditophora</taxon>
        <taxon>Macrostomorpha</taxon>
        <taxon>Macrostomida</taxon>
        <taxon>Macrostomidae</taxon>
        <taxon>Macrostomum</taxon>
    </lineage>
</organism>
<proteinExistence type="predicted"/>
<feature type="compositionally biased region" description="Polar residues" evidence="1">
    <location>
        <begin position="1"/>
        <end position="13"/>
    </location>
</feature>
<dbReference type="OrthoDB" id="5593200at2759"/>
<evidence type="ECO:0000313" key="3">
    <source>
        <dbReference type="Proteomes" id="UP000215902"/>
    </source>
</evidence>
<evidence type="ECO:0000313" key="2">
    <source>
        <dbReference type="EMBL" id="PAA81502.1"/>
    </source>
</evidence>
<feature type="compositionally biased region" description="Basic and acidic residues" evidence="1">
    <location>
        <begin position="48"/>
        <end position="58"/>
    </location>
</feature>
<gene>
    <name evidence="2" type="ORF">BOX15_Mlig015100g3</name>
</gene>
<reference evidence="2 3" key="1">
    <citation type="submission" date="2017-06" db="EMBL/GenBank/DDBJ databases">
        <title>A platform for efficient transgenesis in Macrostomum lignano, a flatworm model organism for stem cell research.</title>
        <authorList>
            <person name="Berezikov E."/>
        </authorList>
    </citation>
    <scope>NUCLEOTIDE SEQUENCE [LARGE SCALE GENOMIC DNA]</scope>
    <source>
        <strain evidence="2">DV1</strain>
        <tissue evidence="2">Whole organism</tissue>
    </source>
</reference>